<gene>
    <name evidence="1" type="ORF">Cvel_25262</name>
</gene>
<proteinExistence type="predicted"/>
<dbReference type="PhylomeDB" id="A0A0G4H9B1"/>
<dbReference type="AlphaFoldDB" id="A0A0G4H9B1"/>
<dbReference type="VEuPathDB" id="CryptoDB:Cvel_25262"/>
<protein>
    <submittedName>
        <fullName evidence="1">Uncharacterized protein</fullName>
    </submittedName>
</protein>
<organism evidence="1">
    <name type="scientific">Chromera velia CCMP2878</name>
    <dbReference type="NCBI Taxonomy" id="1169474"/>
    <lineage>
        <taxon>Eukaryota</taxon>
        <taxon>Sar</taxon>
        <taxon>Alveolata</taxon>
        <taxon>Colpodellida</taxon>
        <taxon>Chromeraceae</taxon>
        <taxon>Chromera</taxon>
    </lineage>
</organism>
<evidence type="ECO:0000313" key="1">
    <source>
        <dbReference type="EMBL" id="CEM40366.1"/>
    </source>
</evidence>
<name>A0A0G4H9B1_9ALVE</name>
<accession>A0A0G4H9B1</accession>
<reference evidence="1" key="1">
    <citation type="submission" date="2014-11" db="EMBL/GenBank/DDBJ databases">
        <authorList>
            <person name="Otto D Thomas"/>
            <person name="Naeem Raeece"/>
        </authorList>
    </citation>
    <scope>NUCLEOTIDE SEQUENCE</scope>
</reference>
<dbReference type="EMBL" id="CDMZ01002024">
    <property type="protein sequence ID" value="CEM40366.1"/>
    <property type="molecule type" value="Genomic_DNA"/>
</dbReference>
<sequence length="135" mass="15398">MVSIGRRVHTGDVGAPEAPDTFSFLGVRESSGTQERPKCDPEDPFIAYTLEKTLTSVPRTFVEMRDKVMAMIFMHFFKTIQYSTSALILEYKMIACKPCKFGTYTELLAHHKRLLNHLVEENIVHELGVKYRLGS</sequence>